<dbReference type="SUPFAM" id="SSF63712">
    <property type="entry name" value="Nicotinic receptor ligand binding domain-like"/>
    <property type="match status" value="1"/>
</dbReference>
<evidence type="ECO:0000256" key="16">
    <source>
        <dbReference type="ARBA" id="ARBA00034104"/>
    </source>
</evidence>
<dbReference type="PANTHER" id="PTHR18945">
    <property type="entry name" value="NEUROTRANSMITTER GATED ION CHANNEL"/>
    <property type="match status" value="1"/>
</dbReference>
<name>A0A6P6XYU6_DERPT</name>
<dbReference type="Gene3D" id="1.20.58.390">
    <property type="entry name" value="Neurotransmitter-gated ion-channel transmembrane domain"/>
    <property type="match status" value="2"/>
</dbReference>
<evidence type="ECO:0000256" key="8">
    <source>
        <dbReference type="ARBA" id="ARBA00023065"/>
    </source>
</evidence>
<dbReference type="RefSeq" id="XP_027197144.1">
    <property type="nucleotide sequence ID" value="XM_027341343.1"/>
</dbReference>
<keyword evidence="3 17" id="KW-0813">Transport</keyword>
<dbReference type="Proteomes" id="UP000515146">
    <property type="component" value="Unplaced"/>
</dbReference>
<evidence type="ECO:0000256" key="14">
    <source>
        <dbReference type="ARBA" id="ARBA00023286"/>
    </source>
</evidence>
<comment type="similarity">
    <text evidence="2">Belongs to the ligand-gated ion channel (TC 1.A.9) family. Acetylcholine receptor (TC 1.A.9.1) subfamily.</text>
</comment>
<dbReference type="GO" id="GO:0022848">
    <property type="term" value="F:acetylcholine-gated monoatomic cation-selective channel activity"/>
    <property type="evidence" value="ECO:0007669"/>
    <property type="project" value="InterPro"/>
</dbReference>
<dbReference type="KEGG" id="dpte:113791552"/>
<proteinExistence type="inferred from homology"/>
<evidence type="ECO:0000259" key="19">
    <source>
        <dbReference type="Pfam" id="PF02931"/>
    </source>
</evidence>
<dbReference type="CDD" id="cd18997">
    <property type="entry name" value="LGIC_ECD_nAChR"/>
    <property type="match status" value="1"/>
</dbReference>
<feature type="transmembrane region" description="Helical" evidence="17">
    <location>
        <begin position="246"/>
        <end position="265"/>
    </location>
</feature>
<dbReference type="FunCoup" id="A0A6P6XYU6">
    <property type="interactions" value="88"/>
</dbReference>
<evidence type="ECO:0000256" key="18">
    <source>
        <dbReference type="SAM" id="MobiDB-lite"/>
    </source>
</evidence>
<feature type="transmembrane region" description="Helical" evidence="17">
    <location>
        <begin position="277"/>
        <end position="295"/>
    </location>
</feature>
<evidence type="ECO:0000256" key="17">
    <source>
        <dbReference type="RuleBase" id="RU000687"/>
    </source>
</evidence>
<evidence type="ECO:0000313" key="21">
    <source>
        <dbReference type="Proteomes" id="UP000515146"/>
    </source>
</evidence>
<protein>
    <submittedName>
        <fullName evidence="22">Neuronal acetylcholine receptor subunit alpha-7-like</fullName>
    </submittedName>
</protein>
<dbReference type="InterPro" id="IPR018000">
    <property type="entry name" value="Neurotransmitter_ion_chnl_CS"/>
</dbReference>
<gene>
    <name evidence="22" type="primary">LOC113791552</name>
</gene>
<keyword evidence="6 17" id="KW-1133">Transmembrane helix</keyword>
<dbReference type="Gene3D" id="2.70.170.10">
    <property type="entry name" value="Neurotransmitter-gated ion-channel ligand-binding domain"/>
    <property type="match status" value="1"/>
</dbReference>
<evidence type="ECO:0000256" key="10">
    <source>
        <dbReference type="ARBA" id="ARBA00023157"/>
    </source>
</evidence>
<dbReference type="FunFam" id="2.70.170.10:FF:000016">
    <property type="entry name" value="Nicotinic acetylcholine receptor subunit"/>
    <property type="match status" value="1"/>
</dbReference>
<organism evidence="21 22">
    <name type="scientific">Dermatophagoides pteronyssinus</name>
    <name type="common">European house dust mite</name>
    <dbReference type="NCBI Taxonomy" id="6956"/>
    <lineage>
        <taxon>Eukaryota</taxon>
        <taxon>Metazoa</taxon>
        <taxon>Ecdysozoa</taxon>
        <taxon>Arthropoda</taxon>
        <taxon>Chelicerata</taxon>
        <taxon>Arachnida</taxon>
        <taxon>Acari</taxon>
        <taxon>Acariformes</taxon>
        <taxon>Sarcoptiformes</taxon>
        <taxon>Astigmata</taxon>
        <taxon>Psoroptidia</taxon>
        <taxon>Analgoidea</taxon>
        <taxon>Pyroglyphidae</taxon>
        <taxon>Dermatophagoidinae</taxon>
        <taxon>Dermatophagoides</taxon>
    </lineage>
</organism>
<feature type="region of interest" description="Disordered" evidence="18">
    <location>
        <begin position="568"/>
        <end position="623"/>
    </location>
</feature>
<reference evidence="22" key="1">
    <citation type="submission" date="2025-08" db="UniProtKB">
        <authorList>
            <consortium name="RefSeq"/>
        </authorList>
    </citation>
    <scope>IDENTIFICATION</scope>
    <source>
        <strain evidence="22">Airmid</strain>
    </source>
</reference>
<dbReference type="NCBIfam" id="TIGR00860">
    <property type="entry name" value="LIC"/>
    <property type="match status" value="1"/>
</dbReference>
<evidence type="ECO:0000256" key="15">
    <source>
        <dbReference type="ARBA" id="ARBA00023303"/>
    </source>
</evidence>
<dbReference type="InterPro" id="IPR006029">
    <property type="entry name" value="Neurotrans-gated_channel_TM"/>
</dbReference>
<dbReference type="InterPro" id="IPR006201">
    <property type="entry name" value="Neur_channel"/>
</dbReference>
<keyword evidence="12" id="KW-0325">Glycoprotein</keyword>
<keyword evidence="10" id="KW-1015">Disulfide bond</keyword>
<dbReference type="Pfam" id="PF02931">
    <property type="entry name" value="Neur_chan_LBD"/>
    <property type="match status" value="1"/>
</dbReference>
<dbReference type="InterPro" id="IPR002394">
    <property type="entry name" value="Nicotinic_acetylcholine_rcpt"/>
</dbReference>
<dbReference type="InterPro" id="IPR036719">
    <property type="entry name" value="Neuro-gated_channel_TM_sf"/>
</dbReference>
<dbReference type="Pfam" id="PF02932">
    <property type="entry name" value="Neur_chan_memb"/>
    <property type="match status" value="1"/>
</dbReference>
<accession>A0A6P6XYU6</accession>
<evidence type="ECO:0000256" key="13">
    <source>
        <dbReference type="ARBA" id="ARBA00023257"/>
    </source>
</evidence>
<keyword evidence="7" id="KW-0770">Synapse</keyword>
<feature type="domain" description="Neurotransmitter-gated ion-channel ligand-binding" evidence="19">
    <location>
        <begin position="39"/>
        <end position="245"/>
    </location>
</feature>
<keyword evidence="9 17" id="KW-0472">Membrane</keyword>
<dbReference type="OrthoDB" id="5975154at2759"/>
<dbReference type="CDD" id="cd19051">
    <property type="entry name" value="LGIC_TM_cation"/>
    <property type="match status" value="1"/>
</dbReference>
<dbReference type="InParanoid" id="A0A6P6XYU6"/>
<evidence type="ECO:0000256" key="5">
    <source>
        <dbReference type="ARBA" id="ARBA00022692"/>
    </source>
</evidence>
<evidence type="ECO:0000256" key="7">
    <source>
        <dbReference type="ARBA" id="ARBA00023018"/>
    </source>
</evidence>
<comment type="function">
    <text evidence="1">After binding acetylcholine, the AChR responds by an extensive change in conformation that affects all subunits and leads to opening of an ion-conducting channel across the plasma membrane.</text>
</comment>
<evidence type="ECO:0000259" key="20">
    <source>
        <dbReference type="Pfam" id="PF02932"/>
    </source>
</evidence>
<evidence type="ECO:0000256" key="11">
    <source>
        <dbReference type="ARBA" id="ARBA00023170"/>
    </source>
</evidence>
<dbReference type="OMA" id="MTVFLVQ"/>
<keyword evidence="15 17" id="KW-0407">Ion channel</keyword>
<feature type="transmembrane region" description="Helical" evidence="17">
    <location>
        <begin position="307"/>
        <end position="332"/>
    </location>
</feature>
<evidence type="ECO:0000256" key="4">
    <source>
        <dbReference type="ARBA" id="ARBA00022475"/>
    </source>
</evidence>
<evidence type="ECO:0000256" key="12">
    <source>
        <dbReference type="ARBA" id="ARBA00023180"/>
    </source>
</evidence>
<feature type="compositionally biased region" description="Acidic residues" evidence="18">
    <location>
        <begin position="609"/>
        <end position="618"/>
    </location>
</feature>
<evidence type="ECO:0000313" key="22">
    <source>
        <dbReference type="RefSeq" id="XP_027197144.1"/>
    </source>
</evidence>
<dbReference type="FunFam" id="1.20.58.390:FF:000073">
    <property type="entry name" value="Neuronal acetylcholine receptor subunit alpha-9-II"/>
    <property type="match status" value="1"/>
</dbReference>
<evidence type="ECO:0000256" key="9">
    <source>
        <dbReference type="ARBA" id="ARBA00023136"/>
    </source>
</evidence>
<dbReference type="InterPro" id="IPR038050">
    <property type="entry name" value="Neuro_actylchol_rec"/>
</dbReference>
<feature type="domain" description="Neurotransmitter-gated ion-channel transmembrane" evidence="20">
    <location>
        <begin position="252"/>
        <end position="691"/>
    </location>
</feature>
<feature type="compositionally biased region" description="Low complexity" evidence="18">
    <location>
        <begin position="594"/>
        <end position="608"/>
    </location>
</feature>
<comment type="subcellular location">
    <subcellularLocation>
        <location evidence="16">Postsynaptic cell membrane</location>
        <topology evidence="16">Multi-pass membrane protein</topology>
    </subcellularLocation>
</comment>
<dbReference type="PROSITE" id="PS00236">
    <property type="entry name" value="NEUROTR_ION_CHANNEL"/>
    <property type="match status" value="1"/>
</dbReference>
<dbReference type="InterPro" id="IPR006202">
    <property type="entry name" value="Neur_chan_lig-bd"/>
</dbReference>
<keyword evidence="21" id="KW-1185">Reference proteome</keyword>
<dbReference type="GO" id="GO:0004888">
    <property type="term" value="F:transmembrane signaling receptor activity"/>
    <property type="evidence" value="ECO:0007669"/>
    <property type="project" value="InterPro"/>
</dbReference>
<keyword evidence="11" id="KW-0675">Receptor</keyword>
<keyword evidence="8 17" id="KW-0406">Ion transport</keyword>
<sequence>MKETFYRKFNLFPSIVKIEKTLCLSLLMICDLVYGGINERHLINHLLNNYNPLERPVENENDTLNVIFGITLQQIIEVDEKNQILISNLWLKFQWVDINLRWNPEEYGGIETLRIMTDRIWIPDVLMYNSADERFDSTFRTNVVVNYTGGCLYVPPGVFKSTCRIDITWFPFDDQRCELKFGSWTYDGLQVDLLPENVSADTSPYQVNSEWVLVDVPAIRTSQYYECCPGPFVDIKFIIHIKRRTLYYGFNLIIPCIILSSMTLLSFSSPPESGEKLHLGVTILLSMTVFLVQLSKILPATSDSISIIALYFGSIMVMVAVSVVMTVVVLNFHHRSSETKEMGPKLRKFLLDWLPRLLGMDRPGIKPPKQCKLKKVSSTQKLVAALGCAVTTHDNKKNIHKQDYAVENPDLNLAPANEVMLMMQTTGPNGNANVTCKSISKLNSPPTAVPLACDNDHQTENVNNHSDARYIFHPHLYMESTDGTIHEHESNCLLRQRTNNLVEKSASNIHHHNNLPLTNTNNSDSIDLTKTEEIISCRDDVRTEDDGPVNEDCLLDEDLDVEVSITMNESRTRQINDKNDGLHKTNGSRNDFMNKNNQSVDNNNNNNENDADDDDEPDENHNEIDPEHYALHQYMNMKRRYKLLEILIEMRFITDRLREEDQTKDLIAEWRYGATVLDRLCLILFTLFTLLSLAICLISAPQLIV</sequence>
<dbReference type="PRINTS" id="PR00252">
    <property type="entry name" value="NRIONCHANNEL"/>
</dbReference>
<dbReference type="InterPro" id="IPR036734">
    <property type="entry name" value="Neur_chan_lig-bd_sf"/>
</dbReference>
<evidence type="ECO:0000256" key="3">
    <source>
        <dbReference type="ARBA" id="ARBA00022448"/>
    </source>
</evidence>
<dbReference type="GO" id="GO:0045211">
    <property type="term" value="C:postsynaptic membrane"/>
    <property type="evidence" value="ECO:0007669"/>
    <property type="project" value="UniProtKB-SubCell"/>
</dbReference>
<evidence type="ECO:0000256" key="6">
    <source>
        <dbReference type="ARBA" id="ARBA00022989"/>
    </source>
</evidence>
<dbReference type="SUPFAM" id="SSF90112">
    <property type="entry name" value="Neurotransmitter-gated ion-channel transmembrane pore"/>
    <property type="match status" value="1"/>
</dbReference>
<evidence type="ECO:0000256" key="1">
    <source>
        <dbReference type="ARBA" id="ARBA00003328"/>
    </source>
</evidence>
<keyword evidence="5 17" id="KW-0812">Transmembrane</keyword>
<keyword evidence="14" id="KW-1071">Ligand-gated ion channel</keyword>
<dbReference type="PRINTS" id="PR00254">
    <property type="entry name" value="NICOTINICR"/>
</dbReference>
<keyword evidence="4" id="KW-1003">Cell membrane</keyword>
<keyword evidence="13" id="KW-0628">Postsynaptic cell membrane</keyword>
<feature type="transmembrane region" description="Helical" evidence="17">
    <location>
        <begin position="680"/>
        <end position="704"/>
    </location>
</feature>
<feature type="compositionally biased region" description="Basic and acidic residues" evidence="18">
    <location>
        <begin position="570"/>
        <end position="583"/>
    </location>
</feature>
<dbReference type="AlphaFoldDB" id="A0A6P6XYU6"/>
<evidence type="ECO:0000256" key="2">
    <source>
        <dbReference type="ARBA" id="ARBA00009237"/>
    </source>
</evidence>